<proteinExistence type="predicted"/>
<dbReference type="InterPro" id="IPR029058">
    <property type="entry name" value="AB_hydrolase_fold"/>
</dbReference>
<keyword evidence="1" id="KW-0812">Transmembrane</keyword>
<evidence type="ECO:0000256" key="1">
    <source>
        <dbReference type="SAM" id="Phobius"/>
    </source>
</evidence>
<dbReference type="EMBL" id="PVMZ01000016">
    <property type="protein sequence ID" value="PRX17345.1"/>
    <property type="molecule type" value="Genomic_DNA"/>
</dbReference>
<feature type="transmembrane region" description="Helical" evidence="1">
    <location>
        <begin position="554"/>
        <end position="574"/>
    </location>
</feature>
<keyword evidence="1" id="KW-0472">Membrane</keyword>
<feature type="transmembrane region" description="Helical" evidence="1">
    <location>
        <begin position="580"/>
        <end position="603"/>
    </location>
</feature>
<evidence type="ECO:0000313" key="4">
    <source>
        <dbReference type="Proteomes" id="UP000239415"/>
    </source>
</evidence>
<evidence type="ECO:0000259" key="2">
    <source>
        <dbReference type="Pfam" id="PF08386"/>
    </source>
</evidence>
<dbReference type="RefSeq" id="WP_106325474.1">
    <property type="nucleotide sequence ID" value="NZ_BOMO01000183.1"/>
</dbReference>
<organism evidence="3 4">
    <name type="scientific">Actinoplanes italicus</name>
    <dbReference type="NCBI Taxonomy" id="113567"/>
    <lineage>
        <taxon>Bacteria</taxon>
        <taxon>Bacillati</taxon>
        <taxon>Actinomycetota</taxon>
        <taxon>Actinomycetes</taxon>
        <taxon>Micromonosporales</taxon>
        <taxon>Micromonosporaceae</taxon>
        <taxon>Actinoplanes</taxon>
    </lineage>
</organism>
<sequence>MALSSTDQPRTTKSTGQRRWSAPRTLALVITTGIVAALVFLAVRPQNTMAVPDGARAGDLSMQKCDYTTEAGTVRAECGILVVPENRGDQASDLIALPVVRIPASAQQPREPVFRLGGGPGATNMTFPQASRLTAEHDVVLVGYRGVDGSRRLDCPEVTGAMHTKGDLTGAESQRAVTMAFEACAERLTRQGVDLTAYSVAQRVDDIEAARTALRYPKINLLSSSAGTRAAMVYSWRHPASLFRSAMLSVNPPGHMVWDPKITDDQISRYAQLCAADTRCSSRTDDLVASMRDVATDMPRRWGPFTINEGTVRIASMYGMHHNGRGSAPLNAPTVIDAYLSGPRALWAMSVLGDLQLPSSIVWGEFASFAMIDAPAAKSFYQAGGGTGSVLNGDATDFLWGGPSGYSTVWPDSPDNAQYRTPRPSTVETLLVSGTVDFSTPAELATDELLPLLPNGHQVILPELGHTADFWAHNPDASSHLLTTFYNSGEVDDSRFGTRPVDFEPGQWTMSTIATVLLCVTVGGSLIALALLTAMVRRARRGGYSPRAGAWLRALTPIPLGLGAWFLSALLVWALGLTTFVAGATVVVPAVGAAVGLGVTAAWTRRDRPLRRGLVVALGGAVAGAALGHGAGSPFLATLTAIAGAAASANLALMILESRLRGPRSARA</sequence>
<dbReference type="Pfam" id="PF08386">
    <property type="entry name" value="Abhydrolase_4"/>
    <property type="match status" value="1"/>
</dbReference>
<dbReference type="AlphaFoldDB" id="A0A2T0K3D3"/>
<keyword evidence="1" id="KW-1133">Transmembrane helix</keyword>
<feature type="transmembrane region" description="Helical" evidence="1">
    <location>
        <begin position="610"/>
        <end position="629"/>
    </location>
</feature>
<feature type="transmembrane region" description="Helical" evidence="1">
    <location>
        <begin position="508"/>
        <end position="533"/>
    </location>
</feature>
<gene>
    <name evidence="3" type="ORF">CLV67_116121</name>
</gene>
<name>A0A2T0K3D3_9ACTN</name>
<dbReference type="Proteomes" id="UP000239415">
    <property type="component" value="Unassembled WGS sequence"/>
</dbReference>
<comment type="caution">
    <text evidence="3">The sequence shown here is derived from an EMBL/GenBank/DDBJ whole genome shotgun (WGS) entry which is preliminary data.</text>
</comment>
<dbReference type="InterPro" id="IPR013595">
    <property type="entry name" value="Pept_S33_TAP-like_C"/>
</dbReference>
<feature type="transmembrane region" description="Helical" evidence="1">
    <location>
        <begin position="635"/>
        <end position="656"/>
    </location>
</feature>
<feature type="domain" description="Peptidase S33 tripeptidyl aminopeptidase-like C-terminal" evidence="2">
    <location>
        <begin position="409"/>
        <end position="493"/>
    </location>
</feature>
<evidence type="ECO:0000313" key="3">
    <source>
        <dbReference type="EMBL" id="PRX17345.1"/>
    </source>
</evidence>
<dbReference type="OrthoDB" id="9796770at2"/>
<keyword evidence="4" id="KW-1185">Reference proteome</keyword>
<dbReference type="Gene3D" id="3.40.50.1820">
    <property type="entry name" value="alpha/beta hydrolase"/>
    <property type="match status" value="1"/>
</dbReference>
<feature type="transmembrane region" description="Helical" evidence="1">
    <location>
        <begin position="21"/>
        <end position="43"/>
    </location>
</feature>
<dbReference type="SUPFAM" id="SSF53474">
    <property type="entry name" value="alpha/beta-Hydrolases"/>
    <property type="match status" value="1"/>
</dbReference>
<reference evidence="3 4" key="1">
    <citation type="submission" date="2018-03" db="EMBL/GenBank/DDBJ databases">
        <title>Genomic Encyclopedia of Archaeal and Bacterial Type Strains, Phase II (KMG-II): from individual species to whole genera.</title>
        <authorList>
            <person name="Goeker M."/>
        </authorList>
    </citation>
    <scope>NUCLEOTIDE SEQUENCE [LARGE SCALE GENOMIC DNA]</scope>
    <source>
        <strain evidence="3 4">DSM 43146</strain>
    </source>
</reference>
<protein>
    <submittedName>
        <fullName evidence="3">TAP-like protein</fullName>
    </submittedName>
</protein>
<accession>A0A2T0K3D3</accession>